<accession>A0A182MWN8</accession>
<dbReference type="STRING" id="139723.A0A182MWN8"/>
<evidence type="ECO:0000313" key="2">
    <source>
        <dbReference type="EnsemblMetazoa" id="ACUA028127-PA"/>
    </source>
</evidence>
<feature type="chain" id="PRO_5008129005" evidence="1">
    <location>
        <begin position="31"/>
        <end position="133"/>
    </location>
</feature>
<proteinExistence type="predicted"/>
<sequence length="133" mass="15159">MAPNSTLYVLTLWGASVLIVMLSQCNRTEANFIEYVDESGENVPEDYVLDTHHRRKKVRPQDYNEALDRLISDALNQTTVNDTSSEELSSSSAEPSIACIGERQVRKEACRILLIFCLFVWRHRKTPKKIGSE</sequence>
<evidence type="ECO:0000313" key="3">
    <source>
        <dbReference type="Proteomes" id="UP000075883"/>
    </source>
</evidence>
<protein>
    <submittedName>
        <fullName evidence="2">Uncharacterized protein</fullName>
    </submittedName>
</protein>
<dbReference type="AlphaFoldDB" id="A0A182MWN8"/>
<reference evidence="2" key="2">
    <citation type="submission" date="2020-05" db="UniProtKB">
        <authorList>
            <consortium name="EnsemblMetazoa"/>
        </authorList>
    </citation>
    <scope>IDENTIFICATION</scope>
    <source>
        <strain evidence="2">A-37</strain>
    </source>
</reference>
<dbReference type="EMBL" id="AXCM01006395">
    <property type="status" value="NOT_ANNOTATED_CDS"/>
    <property type="molecule type" value="Genomic_DNA"/>
</dbReference>
<evidence type="ECO:0000256" key="1">
    <source>
        <dbReference type="SAM" id="SignalP"/>
    </source>
</evidence>
<keyword evidence="3" id="KW-1185">Reference proteome</keyword>
<dbReference type="Proteomes" id="UP000075883">
    <property type="component" value="Unassembled WGS sequence"/>
</dbReference>
<reference evidence="3" key="1">
    <citation type="submission" date="2013-09" db="EMBL/GenBank/DDBJ databases">
        <title>The Genome Sequence of Anopheles culicifacies species A.</title>
        <authorList>
            <consortium name="The Broad Institute Genomics Platform"/>
            <person name="Neafsey D.E."/>
            <person name="Besansky N."/>
            <person name="Howell P."/>
            <person name="Walton C."/>
            <person name="Young S.K."/>
            <person name="Zeng Q."/>
            <person name="Gargeya S."/>
            <person name="Fitzgerald M."/>
            <person name="Haas B."/>
            <person name="Abouelleil A."/>
            <person name="Allen A.W."/>
            <person name="Alvarado L."/>
            <person name="Arachchi H.M."/>
            <person name="Berlin A.M."/>
            <person name="Chapman S.B."/>
            <person name="Gainer-Dewar J."/>
            <person name="Goldberg J."/>
            <person name="Griggs A."/>
            <person name="Gujja S."/>
            <person name="Hansen M."/>
            <person name="Howarth C."/>
            <person name="Imamovic A."/>
            <person name="Ireland A."/>
            <person name="Larimer J."/>
            <person name="McCowan C."/>
            <person name="Murphy C."/>
            <person name="Pearson M."/>
            <person name="Poon T.W."/>
            <person name="Priest M."/>
            <person name="Roberts A."/>
            <person name="Saif S."/>
            <person name="Shea T."/>
            <person name="Sisk P."/>
            <person name="Sykes S."/>
            <person name="Wortman J."/>
            <person name="Nusbaum C."/>
            <person name="Birren B."/>
        </authorList>
    </citation>
    <scope>NUCLEOTIDE SEQUENCE [LARGE SCALE GENOMIC DNA]</scope>
    <source>
        <strain evidence="3">A-37</strain>
    </source>
</reference>
<keyword evidence="1" id="KW-0732">Signal</keyword>
<dbReference type="VEuPathDB" id="VectorBase:ACUA028127"/>
<name>A0A182MWN8_9DIPT</name>
<dbReference type="EnsemblMetazoa" id="ACUA028127-RA">
    <property type="protein sequence ID" value="ACUA028127-PA"/>
    <property type="gene ID" value="ACUA028127"/>
</dbReference>
<feature type="signal peptide" evidence="1">
    <location>
        <begin position="1"/>
        <end position="30"/>
    </location>
</feature>
<organism evidence="2 3">
    <name type="scientific">Anopheles culicifacies</name>
    <dbReference type="NCBI Taxonomy" id="139723"/>
    <lineage>
        <taxon>Eukaryota</taxon>
        <taxon>Metazoa</taxon>
        <taxon>Ecdysozoa</taxon>
        <taxon>Arthropoda</taxon>
        <taxon>Hexapoda</taxon>
        <taxon>Insecta</taxon>
        <taxon>Pterygota</taxon>
        <taxon>Neoptera</taxon>
        <taxon>Endopterygota</taxon>
        <taxon>Diptera</taxon>
        <taxon>Nematocera</taxon>
        <taxon>Culicoidea</taxon>
        <taxon>Culicidae</taxon>
        <taxon>Anophelinae</taxon>
        <taxon>Anopheles</taxon>
        <taxon>culicifacies species complex</taxon>
    </lineage>
</organism>